<dbReference type="GeneID" id="34588723"/>
<proteinExistence type="predicted"/>
<dbReference type="EMBL" id="LVCJ01000030">
    <property type="protein sequence ID" value="OAL35456.1"/>
    <property type="molecule type" value="Genomic_DNA"/>
</dbReference>
<dbReference type="RefSeq" id="XP_022500468.1">
    <property type="nucleotide sequence ID" value="XM_022643600.1"/>
</dbReference>
<dbReference type="AlphaFoldDB" id="A0A178D151"/>
<evidence type="ECO:0000313" key="3">
    <source>
        <dbReference type="Proteomes" id="UP000185904"/>
    </source>
</evidence>
<gene>
    <name evidence="2" type="ORF">AYO20_05306</name>
</gene>
<dbReference type="Proteomes" id="UP000185904">
    <property type="component" value="Unassembled WGS sequence"/>
</dbReference>
<keyword evidence="1" id="KW-0732">Signal</keyword>
<feature type="chain" id="PRO_5008084008" evidence="1">
    <location>
        <begin position="26"/>
        <end position="197"/>
    </location>
</feature>
<comment type="caution">
    <text evidence="2">The sequence shown here is derived from an EMBL/GenBank/DDBJ whole genome shotgun (WGS) entry which is preliminary data.</text>
</comment>
<sequence>MANVSVLIILVTLAAIFQQVSVVLAEPKLCTPLGHPDWDCNSPLVCEKDWPSETGNYGSRDLNTKIKQRSESQGRILFLDSEVNSTTVKNDIHRRRLATMLAAQNSQNHSIVSRSATSVFPEQCCRLTVECFDFIEKEIPNHRRDYNGRLLIEDFSLWKKAECCMSDFVTPKSWCLTPPPRNSWFSWHAPPECAEFH</sequence>
<reference evidence="2 3" key="1">
    <citation type="submission" date="2016-03" db="EMBL/GenBank/DDBJ databases">
        <title>The draft genome sequence of Fonsecaea nubica causative agent of cutaneous subcutaneous infection in human host.</title>
        <authorList>
            <person name="Costa F."/>
            <person name="Sybren D.H."/>
            <person name="Raittz R.T."/>
            <person name="Weiss V.A."/>
            <person name="Leao A.C."/>
            <person name="Gomes R."/>
            <person name="De Souza E.M."/>
            <person name="Pedrosa F.O."/>
            <person name="Steffens M.B."/>
            <person name="Bombassaro A."/>
            <person name="Tadra-Sfeir M.Z."/>
            <person name="Moreno L.F."/>
            <person name="Najafzadeh M.J."/>
            <person name="Felipe M.S."/>
            <person name="Teixeira M."/>
            <person name="Sun J."/>
            <person name="Xi L."/>
            <person name="Castro M.A."/>
            <person name="Vicente V.A."/>
        </authorList>
    </citation>
    <scope>NUCLEOTIDE SEQUENCE [LARGE SCALE GENOMIC DNA]</scope>
    <source>
        <strain evidence="2 3">CBS 269.64</strain>
    </source>
</reference>
<organism evidence="2 3">
    <name type="scientific">Fonsecaea nubica</name>
    <dbReference type="NCBI Taxonomy" id="856822"/>
    <lineage>
        <taxon>Eukaryota</taxon>
        <taxon>Fungi</taxon>
        <taxon>Dikarya</taxon>
        <taxon>Ascomycota</taxon>
        <taxon>Pezizomycotina</taxon>
        <taxon>Eurotiomycetes</taxon>
        <taxon>Chaetothyriomycetidae</taxon>
        <taxon>Chaetothyriales</taxon>
        <taxon>Herpotrichiellaceae</taxon>
        <taxon>Fonsecaea</taxon>
    </lineage>
</organism>
<accession>A0A178D151</accession>
<name>A0A178D151_9EURO</name>
<keyword evidence="3" id="KW-1185">Reference proteome</keyword>
<evidence type="ECO:0000313" key="2">
    <source>
        <dbReference type="EMBL" id="OAL35456.1"/>
    </source>
</evidence>
<feature type="signal peptide" evidence="1">
    <location>
        <begin position="1"/>
        <end position="25"/>
    </location>
</feature>
<dbReference type="OrthoDB" id="4125108at2759"/>
<protein>
    <submittedName>
        <fullName evidence="2">Uncharacterized protein</fullName>
    </submittedName>
</protein>
<evidence type="ECO:0000256" key="1">
    <source>
        <dbReference type="SAM" id="SignalP"/>
    </source>
</evidence>